<evidence type="ECO:0000256" key="6">
    <source>
        <dbReference type="ARBA" id="ARBA00022555"/>
    </source>
</evidence>
<dbReference type="GO" id="GO:0046872">
    <property type="term" value="F:metal ion binding"/>
    <property type="evidence" value="ECO:0007669"/>
    <property type="project" value="UniProtKB-KW"/>
</dbReference>
<evidence type="ECO:0000256" key="3">
    <source>
        <dbReference type="ARBA" id="ARBA00008226"/>
    </source>
</evidence>
<dbReference type="PRINTS" id="PR01047">
    <property type="entry name" value="TRNASYNTHTHR"/>
</dbReference>
<evidence type="ECO:0000256" key="17">
    <source>
        <dbReference type="ARBA" id="ARBA00023146"/>
    </source>
</evidence>
<comment type="catalytic activity">
    <reaction evidence="18">
        <text>tRNA(Thr) + L-threonine + ATP = L-threonyl-tRNA(Thr) + AMP + diphosphate + H(+)</text>
        <dbReference type="Rhea" id="RHEA:24624"/>
        <dbReference type="Rhea" id="RHEA-COMP:9670"/>
        <dbReference type="Rhea" id="RHEA-COMP:9704"/>
        <dbReference type="ChEBI" id="CHEBI:15378"/>
        <dbReference type="ChEBI" id="CHEBI:30616"/>
        <dbReference type="ChEBI" id="CHEBI:33019"/>
        <dbReference type="ChEBI" id="CHEBI:57926"/>
        <dbReference type="ChEBI" id="CHEBI:78442"/>
        <dbReference type="ChEBI" id="CHEBI:78534"/>
        <dbReference type="ChEBI" id="CHEBI:456215"/>
        <dbReference type="EC" id="6.1.1.3"/>
    </reaction>
</comment>
<dbReference type="EC" id="2.3.1.12" evidence="19"/>
<dbReference type="Pfam" id="PF00587">
    <property type="entry name" value="tRNA-synt_2b"/>
    <property type="match status" value="1"/>
</dbReference>
<dbReference type="FunFam" id="3.30.559.10:FF:000003">
    <property type="entry name" value="Acetyltransferase component of pyruvate dehydrogenase complex"/>
    <property type="match status" value="1"/>
</dbReference>
<dbReference type="SMART" id="SM00863">
    <property type="entry name" value="tRNA_SAD"/>
    <property type="match status" value="1"/>
</dbReference>
<dbReference type="InterPro" id="IPR011053">
    <property type="entry name" value="Single_hybrid_motif"/>
</dbReference>
<dbReference type="InterPro" id="IPR001288">
    <property type="entry name" value="Translation_initiation_fac_3"/>
</dbReference>
<dbReference type="Pfam" id="PF02824">
    <property type="entry name" value="TGS"/>
    <property type="match status" value="1"/>
</dbReference>
<dbReference type="InterPro" id="IPR019814">
    <property type="entry name" value="Translation_initiation_fac_3_N"/>
</dbReference>
<dbReference type="SUPFAM" id="SSF54364">
    <property type="entry name" value="Translation initiation factor IF3, N-terminal domain"/>
    <property type="match status" value="1"/>
</dbReference>
<dbReference type="InterPro" id="IPR033728">
    <property type="entry name" value="ThrRS_core"/>
</dbReference>
<dbReference type="SUPFAM" id="SSF81271">
    <property type="entry name" value="TGS-like"/>
    <property type="match status" value="1"/>
</dbReference>
<keyword evidence="12" id="KW-0862">Zinc</keyword>
<dbReference type="Gene3D" id="2.40.50.100">
    <property type="match status" value="1"/>
</dbReference>
<dbReference type="Gene3D" id="4.10.320.10">
    <property type="entry name" value="E3-binding domain"/>
    <property type="match status" value="1"/>
</dbReference>
<keyword evidence="11 19" id="KW-0450">Lipoyl</keyword>
<dbReference type="Pfam" id="PF02817">
    <property type="entry name" value="E3_binding"/>
    <property type="match status" value="1"/>
</dbReference>
<dbReference type="NCBIfam" id="TIGR00168">
    <property type="entry name" value="infC"/>
    <property type="match status" value="1"/>
</dbReference>
<keyword evidence="16" id="KW-0809">Transit peptide</keyword>
<comment type="cofactor">
    <cofactor evidence="19">
        <name>(R)-lipoate</name>
        <dbReference type="ChEBI" id="CHEBI:83088"/>
    </cofactor>
    <text evidence="19">Binds 1 lipoyl cofactor covalently.</text>
</comment>
<feature type="domain" description="Aminoacyl-transfer RNA synthetases class-II family profile" evidence="20">
    <location>
        <begin position="242"/>
        <end position="534"/>
    </location>
</feature>
<dbReference type="FunFam" id="2.40.50.100:FF:000010">
    <property type="entry name" value="Acetyltransferase component of pyruvate dehydrogenase complex"/>
    <property type="match status" value="1"/>
</dbReference>
<dbReference type="FunFam" id="3.30.54.20:FF:000002">
    <property type="entry name" value="Threonine--tRNA ligase"/>
    <property type="match status" value="1"/>
</dbReference>
<dbReference type="Gene3D" id="3.30.559.10">
    <property type="entry name" value="Chloramphenicol acetyltransferase-like domain"/>
    <property type="match status" value="1"/>
</dbReference>
<keyword evidence="9" id="KW-0479">Metal-binding</keyword>
<evidence type="ECO:0000256" key="1">
    <source>
        <dbReference type="ARBA" id="ARBA00005439"/>
    </source>
</evidence>
<keyword evidence="5" id="KW-0396">Initiation factor</keyword>
<keyword evidence="7 24" id="KW-0436">Ligase</keyword>
<dbReference type="InterPro" id="IPR012947">
    <property type="entry name" value="tRNA_SAD"/>
</dbReference>
<dbReference type="Pfam" id="PF00198">
    <property type="entry name" value="2-oxoacid_dh"/>
    <property type="match status" value="1"/>
</dbReference>
<dbReference type="InterPro" id="IPR036621">
    <property type="entry name" value="Anticodon-bd_dom_sf"/>
</dbReference>
<dbReference type="InterPro" id="IPR036787">
    <property type="entry name" value="T_IF-3_N_sf"/>
</dbReference>
<keyword evidence="13" id="KW-0067">ATP-binding</keyword>
<reference evidence="24" key="1">
    <citation type="submission" date="2022-07" db="EMBL/GenBank/DDBJ databases">
        <authorList>
            <person name="Trinca V."/>
            <person name="Uliana J.V.C."/>
            <person name="Torres T.T."/>
            <person name="Ward R.J."/>
            <person name="Monesi N."/>
        </authorList>
    </citation>
    <scope>NUCLEOTIDE SEQUENCE</scope>
    <source>
        <strain evidence="24">HSMRA1968</strain>
        <tissue evidence="24">Whole embryos</tissue>
    </source>
</reference>
<keyword evidence="6" id="KW-0820">tRNA-binding</keyword>
<dbReference type="HAMAP" id="MF_00184">
    <property type="entry name" value="Thr_tRNA_synth"/>
    <property type="match status" value="1"/>
</dbReference>
<dbReference type="PROSITE" id="PS50862">
    <property type="entry name" value="AA_TRNA_LIGASE_II"/>
    <property type="match status" value="1"/>
</dbReference>
<dbReference type="InterPro" id="IPR006257">
    <property type="entry name" value="LAT1"/>
</dbReference>
<dbReference type="InterPro" id="IPR002314">
    <property type="entry name" value="aa-tRNA-synt_IIb"/>
</dbReference>
<evidence type="ECO:0000313" key="24">
    <source>
        <dbReference type="EMBL" id="KAJ6645113.1"/>
    </source>
</evidence>
<evidence type="ECO:0000256" key="18">
    <source>
        <dbReference type="ARBA" id="ARBA00049515"/>
    </source>
</evidence>
<dbReference type="NCBIfam" id="TIGR01349">
    <property type="entry name" value="PDHac_trf_mito"/>
    <property type="match status" value="1"/>
</dbReference>
<dbReference type="PANTHER" id="PTHR11451:SF44">
    <property type="entry name" value="THREONINE--TRNA LIGASE, CHLOROPLASTIC_MITOCHONDRIAL 2"/>
    <property type="match status" value="1"/>
</dbReference>
<dbReference type="InterPro" id="IPR004167">
    <property type="entry name" value="PSBD"/>
</dbReference>
<dbReference type="InterPro" id="IPR001078">
    <property type="entry name" value="2-oxoacid_DH_actylTfrase"/>
</dbReference>
<dbReference type="NCBIfam" id="TIGR00418">
    <property type="entry name" value="thrS"/>
    <property type="match status" value="1"/>
</dbReference>
<dbReference type="InterPro" id="IPR012675">
    <property type="entry name" value="Beta-grasp_dom_sf"/>
</dbReference>
<dbReference type="GO" id="GO:0004829">
    <property type="term" value="F:threonine-tRNA ligase activity"/>
    <property type="evidence" value="ECO:0007669"/>
    <property type="project" value="UniProtKB-EC"/>
</dbReference>
<comment type="function">
    <text evidence="19">The pyruvate dehydrogenase complex catalyzes the overall conversion of pyruvate to acetyl-CoA and CO(2).</text>
</comment>
<keyword evidence="25" id="KW-1185">Reference proteome</keyword>
<evidence type="ECO:0000256" key="16">
    <source>
        <dbReference type="ARBA" id="ARBA00022946"/>
    </source>
</evidence>
<dbReference type="InterPro" id="IPR036788">
    <property type="entry name" value="T_IF-3_C_sf"/>
</dbReference>
<evidence type="ECO:0000256" key="5">
    <source>
        <dbReference type="ARBA" id="ARBA00022540"/>
    </source>
</evidence>
<evidence type="ECO:0000313" key="25">
    <source>
        <dbReference type="Proteomes" id="UP001151699"/>
    </source>
</evidence>
<dbReference type="FunFam" id="3.10.20.80:FF:000001">
    <property type="entry name" value="Translation initiation factor IF-3"/>
    <property type="match status" value="1"/>
</dbReference>
<dbReference type="GO" id="GO:0045333">
    <property type="term" value="P:cellular respiration"/>
    <property type="evidence" value="ECO:0007669"/>
    <property type="project" value="UniProtKB-ARBA"/>
</dbReference>
<dbReference type="Gene3D" id="3.10.20.30">
    <property type="match status" value="1"/>
</dbReference>
<evidence type="ECO:0000256" key="14">
    <source>
        <dbReference type="ARBA" id="ARBA00022884"/>
    </source>
</evidence>
<dbReference type="SUPFAM" id="SSF55200">
    <property type="entry name" value="Translation initiation factor IF3, C-terminal domain"/>
    <property type="match status" value="1"/>
</dbReference>
<evidence type="ECO:0000256" key="4">
    <source>
        <dbReference type="ARBA" id="ARBA00022490"/>
    </source>
</evidence>
<proteinExistence type="inferred from homology"/>
<dbReference type="GO" id="GO:0006435">
    <property type="term" value="P:threonyl-tRNA aminoacylation"/>
    <property type="evidence" value="ECO:0007669"/>
    <property type="project" value="InterPro"/>
</dbReference>
<dbReference type="FunFam" id="3.30.110.10:FF:000001">
    <property type="entry name" value="Translation initiation factor IF-3"/>
    <property type="match status" value="1"/>
</dbReference>
<dbReference type="SUPFAM" id="SSF55186">
    <property type="entry name" value="ThrRS/AlaRS common domain"/>
    <property type="match status" value="1"/>
</dbReference>
<keyword evidence="10" id="KW-0547">Nucleotide-binding</keyword>
<dbReference type="InterPro" id="IPR000089">
    <property type="entry name" value="Biotin_lipoyl"/>
</dbReference>
<dbReference type="Gene3D" id="3.10.20.80">
    <property type="entry name" value="Translation initiation factor 3 (IF-3), N-terminal domain"/>
    <property type="match status" value="1"/>
</dbReference>
<dbReference type="PROSITE" id="PS50968">
    <property type="entry name" value="BIOTINYL_LIPOYL"/>
    <property type="match status" value="1"/>
</dbReference>
<dbReference type="GO" id="GO:0005739">
    <property type="term" value="C:mitochondrion"/>
    <property type="evidence" value="ECO:0007669"/>
    <property type="project" value="UniProtKB-SubCell"/>
</dbReference>
<dbReference type="Proteomes" id="UP001151699">
    <property type="component" value="Chromosome A"/>
</dbReference>
<evidence type="ECO:0000256" key="2">
    <source>
        <dbReference type="ARBA" id="ARBA00007317"/>
    </source>
</evidence>
<evidence type="ECO:0000256" key="9">
    <source>
        <dbReference type="ARBA" id="ARBA00022723"/>
    </source>
</evidence>
<dbReference type="PROSITE" id="PS00938">
    <property type="entry name" value="IF3"/>
    <property type="match status" value="1"/>
</dbReference>
<dbReference type="PROSITE" id="PS51826">
    <property type="entry name" value="PSBD"/>
    <property type="match status" value="1"/>
</dbReference>
<dbReference type="PROSITE" id="PS00189">
    <property type="entry name" value="LIPOYL"/>
    <property type="match status" value="1"/>
</dbReference>
<dbReference type="GO" id="GO:0003743">
    <property type="term" value="F:translation initiation factor activity"/>
    <property type="evidence" value="ECO:0007669"/>
    <property type="project" value="UniProtKB-KW"/>
</dbReference>
<evidence type="ECO:0000256" key="13">
    <source>
        <dbReference type="ARBA" id="ARBA00022840"/>
    </source>
</evidence>
<keyword evidence="4" id="KW-0963">Cytoplasm</keyword>
<evidence type="ECO:0000256" key="19">
    <source>
        <dbReference type="RuleBase" id="RU361137"/>
    </source>
</evidence>
<dbReference type="InterPro" id="IPR045864">
    <property type="entry name" value="aa-tRNA-synth_II/BPL/LPL"/>
</dbReference>
<protein>
    <recommendedName>
        <fullName evidence="19">Acetyltransferase component of pyruvate dehydrogenase complex</fullName>
        <ecNumber evidence="19">2.3.1.12</ecNumber>
    </recommendedName>
</protein>
<dbReference type="InterPro" id="IPR006195">
    <property type="entry name" value="aa-tRNA-synth_II"/>
</dbReference>
<gene>
    <name evidence="24" type="primary">thrS_1</name>
    <name evidence="24" type="ORF">Bhyg_00315</name>
</gene>
<accession>A0A9Q0S5T4</accession>
<evidence type="ECO:0000256" key="11">
    <source>
        <dbReference type="ARBA" id="ARBA00022823"/>
    </source>
</evidence>
<evidence type="ECO:0000256" key="10">
    <source>
        <dbReference type="ARBA" id="ARBA00022741"/>
    </source>
</evidence>
<dbReference type="PROSITE" id="PS51880">
    <property type="entry name" value="TGS"/>
    <property type="match status" value="1"/>
</dbReference>
<dbReference type="SUPFAM" id="SSF47005">
    <property type="entry name" value="Peripheral subunit-binding domain of 2-oxo acid dehydrogenase complex"/>
    <property type="match status" value="1"/>
</dbReference>
<evidence type="ECO:0000256" key="7">
    <source>
        <dbReference type="ARBA" id="ARBA00022598"/>
    </source>
</evidence>
<dbReference type="InterPro" id="IPR023213">
    <property type="entry name" value="CAT-like_dom_sf"/>
</dbReference>
<dbReference type="InterPro" id="IPR002320">
    <property type="entry name" value="Thr-tRNA-ligase_IIa"/>
</dbReference>
<evidence type="ECO:0000256" key="8">
    <source>
        <dbReference type="ARBA" id="ARBA00022679"/>
    </source>
</evidence>
<dbReference type="InterPro" id="IPR019815">
    <property type="entry name" value="Translation_initiation_fac_3_C"/>
</dbReference>
<dbReference type="FunFam" id="3.10.20.30:FF:000005">
    <property type="entry name" value="Threonine--tRNA ligase"/>
    <property type="match status" value="1"/>
</dbReference>
<evidence type="ECO:0000256" key="12">
    <source>
        <dbReference type="ARBA" id="ARBA00022833"/>
    </source>
</evidence>
<dbReference type="InterPro" id="IPR036625">
    <property type="entry name" value="E3-bd_dom_sf"/>
</dbReference>
<dbReference type="OrthoDB" id="2316011at2759"/>
<dbReference type="Pfam" id="PF03129">
    <property type="entry name" value="HGTP_anticodon"/>
    <property type="match status" value="1"/>
</dbReference>
<dbReference type="InterPro" id="IPR004095">
    <property type="entry name" value="TGS"/>
</dbReference>
<dbReference type="InterPro" id="IPR019813">
    <property type="entry name" value="Translation_initiation_fac3_CS"/>
</dbReference>
<dbReference type="Gene3D" id="3.40.50.800">
    <property type="entry name" value="Anticodon-binding domain"/>
    <property type="match status" value="2"/>
</dbReference>
<comment type="similarity">
    <text evidence="3">Belongs to the class-II aminoacyl-tRNA synthetase family.</text>
</comment>
<keyword evidence="14" id="KW-0694">RNA-binding</keyword>
<dbReference type="CDD" id="cd00771">
    <property type="entry name" value="ThrRS_core"/>
    <property type="match status" value="1"/>
</dbReference>
<dbReference type="AlphaFoldDB" id="A0A9Q0S5T4"/>
<evidence type="ECO:0000259" key="21">
    <source>
        <dbReference type="PROSITE" id="PS50968"/>
    </source>
</evidence>
<organism evidence="24 25">
    <name type="scientific">Pseudolycoriella hygida</name>
    <dbReference type="NCBI Taxonomy" id="35572"/>
    <lineage>
        <taxon>Eukaryota</taxon>
        <taxon>Metazoa</taxon>
        <taxon>Ecdysozoa</taxon>
        <taxon>Arthropoda</taxon>
        <taxon>Hexapoda</taxon>
        <taxon>Insecta</taxon>
        <taxon>Pterygota</taxon>
        <taxon>Neoptera</taxon>
        <taxon>Endopterygota</taxon>
        <taxon>Diptera</taxon>
        <taxon>Nematocera</taxon>
        <taxon>Sciaroidea</taxon>
        <taxon>Sciaridae</taxon>
        <taxon>Pseudolycoriella</taxon>
    </lineage>
</organism>
<keyword evidence="19" id="KW-0012">Acyltransferase</keyword>
<dbReference type="Pfam" id="PF05198">
    <property type="entry name" value="IF3_N"/>
    <property type="match status" value="1"/>
</dbReference>
<dbReference type="SUPFAM" id="SSF55681">
    <property type="entry name" value="Class II aaRS and biotin synthetases"/>
    <property type="match status" value="1"/>
</dbReference>
<dbReference type="GO" id="GO:0045254">
    <property type="term" value="C:pyruvate dehydrogenase complex"/>
    <property type="evidence" value="ECO:0007669"/>
    <property type="project" value="UniProtKB-UniRule"/>
</dbReference>
<comment type="subcellular location">
    <subcellularLocation>
        <location evidence="19">Mitochondrion</location>
    </subcellularLocation>
</comment>
<dbReference type="InterPro" id="IPR004154">
    <property type="entry name" value="Anticodon-bd"/>
</dbReference>
<dbReference type="Pfam" id="PF07973">
    <property type="entry name" value="tRNA_SAD"/>
    <property type="match status" value="1"/>
</dbReference>
<dbReference type="SUPFAM" id="SSF52777">
    <property type="entry name" value="CoA-dependent acyltransferases"/>
    <property type="match status" value="1"/>
</dbReference>
<feature type="domain" description="Lipoyl-binding" evidence="21">
    <location>
        <begin position="771"/>
        <end position="847"/>
    </location>
</feature>
<comment type="catalytic activity">
    <reaction evidence="19">
        <text>N(6)-[(R)-dihydrolipoyl]-L-lysyl-[protein] + acetyl-CoA = N(6)-[(R)-S(8)-acetyldihydrolipoyl]-L-lysyl-[protein] + CoA</text>
        <dbReference type="Rhea" id="RHEA:17017"/>
        <dbReference type="Rhea" id="RHEA-COMP:10475"/>
        <dbReference type="Rhea" id="RHEA-COMP:10478"/>
        <dbReference type="ChEBI" id="CHEBI:57287"/>
        <dbReference type="ChEBI" id="CHEBI:57288"/>
        <dbReference type="ChEBI" id="CHEBI:83100"/>
        <dbReference type="ChEBI" id="CHEBI:83111"/>
        <dbReference type="EC" id="2.3.1.12"/>
    </reaction>
</comment>
<dbReference type="Gene3D" id="3.30.930.10">
    <property type="entry name" value="Bira Bifunctional Protein, Domain 2"/>
    <property type="match status" value="1"/>
</dbReference>
<dbReference type="SUPFAM" id="SSF51230">
    <property type="entry name" value="Single hybrid motif"/>
    <property type="match status" value="1"/>
</dbReference>
<keyword evidence="15" id="KW-0648">Protein biosynthesis</keyword>
<keyword evidence="8 19" id="KW-0808">Transferase</keyword>
<dbReference type="PANTHER" id="PTHR11451">
    <property type="entry name" value="THREONINE-TRNA LIGASE"/>
    <property type="match status" value="1"/>
</dbReference>
<keyword evidence="17" id="KW-0030">Aminoacyl-tRNA synthetase</keyword>
<dbReference type="CDD" id="cd06849">
    <property type="entry name" value="lipoyl_domain"/>
    <property type="match status" value="1"/>
</dbReference>
<dbReference type="Gene3D" id="3.30.54.20">
    <property type="match status" value="1"/>
</dbReference>
<dbReference type="GO" id="GO:0000049">
    <property type="term" value="F:tRNA binding"/>
    <property type="evidence" value="ECO:0007669"/>
    <property type="project" value="UniProtKB-KW"/>
</dbReference>
<dbReference type="SUPFAM" id="SSF52954">
    <property type="entry name" value="Class II aaRS ABD-related"/>
    <property type="match status" value="1"/>
</dbReference>
<feature type="domain" description="TGS" evidence="23">
    <location>
        <begin position="1"/>
        <end position="61"/>
    </location>
</feature>
<evidence type="ECO:0000259" key="20">
    <source>
        <dbReference type="PROSITE" id="PS50862"/>
    </source>
</evidence>
<dbReference type="Pfam" id="PF00707">
    <property type="entry name" value="IF3_C"/>
    <property type="match status" value="1"/>
</dbReference>
<dbReference type="FunFam" id="3.30.980.10:FF:000005">
    <property type="entry name" value="Threonyl-tRNA synthetase, mitochondrial"/>
    <property type="match status" value="1"/>
</dbReference>
<dbReference type="EMBL" id="WJQU01000001">
    <property type="protein sequence ID" value="KAJ6645113.1"/>
    <property type="molecule type" value="Genomic_DNA"/>
</dbReference>
<sequence length="1186" mass="133618">MINITFPDGVQKQFIKNITGLEIASQISTSLAKDALVIEINNELKDLSLPIESDCNLRILTSKDPECLEILRHDAAHIIAEAAKELFPDIQVTIGPAIENGFYYDFARGKPFDPDDLLMIEAKMHEIVKRNEKITREVWNRDQAIELFKSIGEHYKAEIISEIPANEDITLYRQGNFVDLCRGPHAPSTGFIKHFKLMKVAGAYWRGDSRNPMLQRIYGTAWATKEQLDNYLYMLEEAEKRDHRKLGRELDLFHLQEEAQGMVFWHDKGWSIYRTIEQYIRNKIRKTGYIEVKTPVLADKSLWEASGHWEKFREDMFALNLTDDKTLAMKPMNCPCHVQIFKQGIKSYRDLPLRMSEFGLCHRNEASGALHGLMRVKAFQQDDAHIFCTEEQINSETVKFCSLLTEIYKDFGFSDIKIKFSDRPKVRAGSDEVWDKAENALKNAVKEAGYSYILNPGDGAFYGPKLDFCLKDSIGREWQCGTLQVDFVLPERLDAHYIAANGEKKRPVMLHRAALGSFERFIGILIEEYAGRFPLWLAPVQVAIATITSDLNDYALEVHKLLVNEGISNKVPIIAVIGKQEMANNTVTIRQLGSDQQEVISLQNLVKLVKDQNTRYLTEIRASQVRLVGENGEMLGIVTIKEALEYAEKVALDLVEISPNAEPPVCKVLNFGKFKYDSKKRVQDSRKKQRVVVLKEMKFKPNISQGDFDVKLRKIKDFLKEGDKVKISLWFKGREIIHNDIGMKLFDRILLELEGLAKIDSAPKMEGKQIIMLILMPALSPTMTEGNIAKWLKKEGDKVAPGDVIAEIETDKATMEVEAVEEGILAKIVIPQGTENVAVNSLIAVLLEDGEDISILDSFIASSDNAAKSSAIPSEKPATSIEETKSVNLTQENKTIKEPTRVYASPLARRLAAIEHIELSNIQGSGPHGRIIKKDVLSYLVQPTNSGKIRAVNRNNEEYRSVPNNNIRKIIAKRLLESKQTIPHFYLSIECNMDKLLDIREDINKSFIEESKIKISVNDFVILAVAKALKAVPEANASWDESAIRYYNNVDISVAVAIDNGLITPVVRNADQKDLVTLSRELQTLIKKARDNKLTPEEFQGGGFSVSNLGMYGVKNFNAIINPPQSCILAVGASSKRPIVENDQIKVATMMDVTLSSDHRVVDGTVGAKFLASFKKFMESPALMLI</sequence>
<dbReference type="Gene3D" id="3.30.980.10">
    <property type="entry name" value="Threonyl-trna Synthetase, Chain A, domain 2"/>
    <property type="match status" value="1"/>
</dbReference>
<comment type="caution">
    <text evidence="24">The sequence shown here is derived from an EMBL/GenBank/DDBJ whole genome shotgun (WGS) entry which is preliminary data.</text>
</comment>
<dbReference type="InterPro" id="IPR003016">
    <property type="entry name" value="2-oxoA_DH_lipoyl-BS"/>
</dbReference>
<dbReference type="HAMAP" id="MF_00080">
    <property type="entry name" value="IF_3"/>
    <property type="match status" value="1"/>
</dbReference>
<comment type="similarity">
    <text evidence="2 19">Belongs to the 2-oxoacid dehydrogenase family.</text>
</comment>
<dbReference type="CDD" id="cd01667">
    <property type="entry name" value="TGS_ThrRS"/>
    <property type="match status" value="1"/>
</dbReference>
<dbReference type="GO" id="GO:0004742">
    <property type="term" value="F:dihydrolipoyllysine-residue acetyltransferase activity"/>
    <property type="evidence" value="ECO:0007669"/>
    <property type="project" value="UniProtKB-UniRule"/>
</dbReference>
<dbReference type="Gene3D" id="3.30.110.10">
    <property type="entry name" value="Translation initiation factor 3 (IF-3), C-terminal domain"/>
    <property type="match status" value="1"/>
</dbReference>
<evidence type="ECO:0000256" key="15">
    <source>
        <dbReference type="ARBA" id="ARBA00022917"/>
    </source>
</evidence>
<evidence type="ECO:0000259" key="23">
    <source>
        <dbReference type="PROSITE" id="PS51880"/>
    </source>
</evidence>
<dbReference type="InterPro" id="IPR018163">
    <property type="entry name" value="Thr/Ala-tRNA-synth_IIc_edit"/>
</dbReference>
<dbReference type="FunFam" id="3.30.930.10:FF:000002">
    <property type="entry name" value="Threonine--tRNA ligase"/>
    <property type="match status" value="1"/>
</dbReference>
<feature type="domain" description="Peripheral subunit-binding (PSBD)" evidence="22">
    <location>
        <begin position="903"/>
        <end position="940"/>
    </location>
</feature>
<comment type="similarity">
    <text evidence="1">Belongs to the IF-3 family.</text>
</comment>
<dbReference type="GO" id="GO:0005524">
    <property type="term" value="F:ATP binding"/>
    <property type="evidence" value="ECO:0007669"/>
    <property type="project" value="UniProtKB-KW"/>
</dbReference>
<evidence type="ECO:0000259" key="22">
    <source>
        <dbReference type="PROSITE" id="PS51826"/>
    </source>
</evidence>
<dbReference type="InterPro" id="IPR012676">
    <property type="entry name" value="TGS-like"/>
</dbReference>
<name>A0A9Q0S5T4_9DIPT</name>